<reference evidence="3 5" key="3">
    <citation type="submission" date="2018-03" db="EMBL/GenBank/DDBJ databases">
        <title>Draft genome of Pseudomonas putida strain KH-18-2.</title>
        <authorList>
            <person name="Yoshizawa S."/>
            <person name="Khan N.H."/>
            <person name="Nishimura M."/>
            <person name="Chiura H.X."/>
            <person name="Ogura Y."/>
            <person name="Hayashi T."/>
            <person name="Kogure K."/>
        </authorList>
    </citation>
    <scope>NUCLEOTIDE SEQUENCE [LARGE SCALE GENOMIC DNA]</scope>
    <source>
        <strain evidence="3 5">KH-18-2</strain>
    </source>
</reference>
<dbReference type="SMART" id="SM00530">
    <property type="entry name" value="HTH_XRE"/>
    <property type="match status" value="1"/>
</dbReference>
<dbReference type="InterPro" id="IPR001387">
    <property type="entry name" value="Cro/C1-type_HTH"/>
</dbReference>
<evidence type="ECO:0000313" key="2">
    <source>
        <dbReference type="EMBL" id="APO83330.1"/>
    </source>
</evidence>
<sequence>MTLKSSFANVLRVLRSQRNITQRGFADTTSRTYLSKLETGRSSITLDKLEQLSERLEMSPLTLVALTLSEDTGQTANELLARTQNEIRALESDGRIPGLQATLGNDLAARPLPASSRNPRIKMTSHAIGSVQAELSFTD</sequence>
<evidence type="ECO:0000313" key="5">
    <source>
        <dbReference type="Proteomes" id="UP000237378"/>
    </source>
</evidence>
<dbReference type="CDD" id="cd00093">
    <property type="entry name" value="HTH_XRE"/>
    <property type="match status" value="1"/>
</dbReference>
<feature type="domain" description="HTH cro/C1-type" evidence="1">
    <location>
        <begin position="11"/>
        <end position="63"/>
    </location>
</feature>
<dbReference type="InterPro" id="IPR010982">
    <property type="entry name" value="Lambda_DNA-bd_dom_sf"/>
</dbReference>
<dbReference type="Proteomes" id="UP000185146">
    <property type="component" value="Chromosome"/>
</dbReference>
<organism evidence="2 4">
    <name type="scientific">Pseudomonas putida</name>
    <name type="common">Arthrobacter siderocapsulatus</name>
    <dbReference type="NCBI Taxonomy" id="303"/>
    <lineage>
        <taxon>Bacteria</taxon>
        <taxon>Pseudomonadati</taxon>
        <taxon>Pseudomonadota</taxon>
        <taxon>Gammaproteobacteria</taxon>
        <taxon>Pseudomonadales</taxon>
        <taxon>Pseudomonadaceae</taxon>
        <taxon>Pseudomonas</taxon>
    </lineage>
</organism>
<dbReference type="Pfam" id="PF01381">
    <property type="entry name" value="HTH_3"/>
    <property type="match status" value="1"/>
</dbReference>
<protein>
    <recommendedName>
        <fullName evidence="1">HTH cro/C1-type domain-containing protein</fullName>
    </recommendedName>
</protein>
<dbReference type="Proteomes" id="UP000237378">
    <property type="component" value="Unassembled WGS sequence"/>
</dbReference>
<dbReference type="EMBL" id="MING01000083">
    <property type="protein sequence ID" value="POG02976.1"/>
    <property type="molecule type" value="Genomic_DNA"/>
</dbReference>
<reference evidence="3 5" key="1">
    <citation type="submission" date="2016-08" db="EMBL/GenBank/DDBJ databases">
        <authorList>
            <person name="Seilhamer J.J."/>
        </authorList>
    </citation>
    <scope>NUCLEOTIDE SEQUENCE [LARGE SCALE GENOMIC DNA]</scope>
    <source>
        <strain evidence="3 5">KH-18-2</strain>
    </source>
</reference>
<dbReference type="AlphaFoldDB" id="A0A1L5PT32"/>
<evidence type="ECO:0000259" key="1">
    <source>
        <dbReference type="PROSITE" id="PS50943"/>
    </source>
</evidence>
<dbReference type="RefSeq" id="WP_051095746.1">
    <property type="nucleotide sequence ID" value="NZ_CP018743.1"/>
</dbReference>
<evidence type="ECO:0000313" key="4">
    <source>
        <dbReference type="Proteomes" id="UP000185146"/>
    </source>
</evidence>
<proteinExistence type="predicted"/>
<reference evidence="2 4" key="2">
    <citation type="submission" date="2016-12" db="EMBL/GenBank/DDBJ databases">
        <title>Draft Genome Sequence of Mercury Resistant Pseudomonas DRA525.</title>
        <authorList>
            <person name="Drace K.M."/>
        </authorList>
    </citation>
    <scope>NUCLEOTIDE SEQUENCE [LARGE SCALE GENOMIC DNA]</scope>
    <source>
        <strain evidence="2 4">DRA525</strain>
    </source>
</reference>
<dbReference type="SUPFAM" id="SSF47413">
    <property type="entry name" value="lambda repressor-like DNA-binding domains"/>
    <property type="match status" value="1"/>
</dbReference>
<accession>A0A1L5PT32</accession>
<gene>
    <name evidence="3" type="ORF">BGP82_16885</name>
    <name evidence="2" type="ORF">BL240_18525</name>
</gene>
<dbReference type="PROSITE" id="PS50943">
    <property type="entry name" value="HTH_CROC1"/>
    <property type="match status" value="1"/>
</dbReference>
<dbReference type="Gene3D" id="1.10.260.40">
    <property type="entry name" value="lambda repressor-like DNA-binding domains"/>
    <property type="match status" value="1"/>
</dbReference>
<dbReference type="GO" id="GO:0003677">
    <property type="term" value="F:DNA binding"/>
    <property type="evidence" value="ECO:0007669"/>
    <property type="project" value="InterPro"/>
</dbReference>
<dbReference type="EMBL" id="CP018743">
    <property type="protein sequence ID" value="APO83330.1"/>
    <property type="molecule type" value="Genomic_DNA"/>
</dbReference>
<name>A0A1L5PT32_PSEPU</name>
<evidence type="ECO:0000313" key="3">
    <source>
        <dbReference type="EMBL" id="POG02976.1"/>
    </source>
</evidence>